<dbReference type="InterPro" id="IPR001173">
    <property type="entry name" value="Glyco_trans_2-like"/>
</dbReference>
<dbReference type="PANTHER" id="PTHR22916">
    <property type="entry name" value="GLYCOSYLTRANSFERASE"/>
    <property type="match status" value="1"/>
</dbReference>
<keyword evidence="1" id="KW-0328">Glycosyltransferase</keyword>
<dbReference type="OrthoDB" id="9807674at2"/>
<feature type="domain" description="Glycosyltransferase 2-like" evidence="3">
    <location>
        <begin position="5"/>
        <end position="126"/>
    </location>
</feature>
<proteinExistence type="predicted"/>
<dbReference type="GO" id="GO:0016757">
    <property type="term" value="F:glycosyltransferase activity"/>
    <property type="evidence" value="ECO:0007669"/>
    <property type="project" value="UniProtKB-KW"/>
</dbReference>
<evidence type="ECO:0000313" key="4">
    <source>
        <dbReference type="EMBL" id="PJJ29882.1"/>
    </source>
</evidence>
<dbReference type="InterPro" id="IPR029044">
    <property type="entry name" value="Nucleotide-diphossugar_trans"/>
</dbReference>
<evidence type="ECO:0000259" key="3">
    <source>
        <dbReference type="Pfam" id="PF00535"/>
    </source>
</evidence>
<evidence type="ECO:0000256" key="2">
    <source>
        <dbReference type="ARBA" id="ARBA00022679"/>
    </source>
</evidence>
<comment type="caution">
    <text evidence="4">The sequence shown here is derived from an EMBL/GenBank/DDBJ whole genome shotgun (WGS) entry which is preliminary data.</text>
</comment>
<reference evidence="4 5" key="1">
    <citation type="submission" date="2017-11" db="EMBL/GenBank/DDBJ databases">
        <title>Understudied soil microbes with underappreciated capabilities: Untangling the Clostridium saccharolyticum group.</title>
        <authorList>
            <person name="Leschine S."/>
        </authorList>
    </citation>
    <scope>NUCLEOTIDE SEQUENCE [LARGE SCALE GENOMIC DNA]</scope>
    <source>
        <strain evidence="4 5">18A</strain>
    </source>
</reference>
<dbReference type="Gene3D" id="3.90.550.10">
    <property type="entry name" value="Spore Coat Polysaccharide Biosynthesis Protein SpsA, Chain A"/>
    <property type="match status" value="1"/>
</dbReference>
<dbReference type="Proteomes" id="UP000231092">
    <property type="component" value="Unassembled WGS sequence"/>
</dbReference>
<sequence>MKKVSIVIPLYKSEKFLTKLLDSIMNQTYKNIEIILVDDGSPDTSGEIADNYAKKDSRFLVIHKENGGCCDARNKGLEKASGEYLMFADGDDWMELDCIEYLVRIAEDNGCEMSTTDAIFTTRNREQNNFDSIRVMNKSDAVASIINTFYIPVGPWNKLYSMKIVKENNLSFSVPWFGEGLYFSAMAAQYSNKMAVGHRKVYNYRLNNPNSGCTLKEVQNGINSMNNILYIKKSLKVNSKSIEDALNWHIWTNYFHLADYIYSASAVKEYKNEYIEAKNEMRVYMPKVMINSTISVSDKIKILLKTIFPVFFIKYGDYKAKRAFQNDTMD</sequence>
<accession>A0A2M8Z8W5</accession>
<name>A0A2M8Z8W5_9FIRM</name>
<dbReference type="PANTHER" id="PTHR22916:SF51">
    <property type="entry name" value="GLYCOSYLTRANSFERASE EPSH-RELATED"/>
    <property type="match status" value="1"/>
</dbReference>
<gene>
    <name evidence="4" type="ORF">H171_3445</name>
</gene>
<dbReference type="AlphaFoldDB" id="A0A2M8Z8W5"/>
<dbReference type="CDD" id="cd00761">
    <property type="entry name" value="Glyco_tranf_GTA_type"/>
    <property type="match status" value="1"/>
</dbReference>
<dbReference type="EMBL" id="PGET01000001">
    <property type="protein sequence ID" value="PJJ29882.1"/>
    <property type="molecule type" value="Genomic_DNA"/>
</dbReference>
<dbReference type="Pfam" id="PF00535">
    <property type="entry name" value="Glycos_transf_2"/>
    <property type="match status" value="1"/>
</dbReference>
<evidence type="ECO:0000313" key="5">
    <source>
        <dbReference type="Proteomes" id="UP000231092"/>
    </source>
</evidence>
<keyword evidence="2 4" id="KW-0808">Transferase</keyword>
<protein>
    <submittedName>
        <fullName evidence="4">Glycosyl transferase family 2</fullName>
    </submittedName>
</protein>
<dbReference type="RefSeq" id="WP_100306203.1">
    <property type="nucleotide sequence ID" value="NZ_PGET01000001.1"/>
</dbReference>
<dbReference type="SUPFAM" id="SSF53448">
    <property type="entry name" value="Nucleotide-diphospho-sugar transferases"/>
    <property type="match status" value="1"/>
</dbReference>
<organism evidence="4 5">
    <name type="scientific">[Clostridium] celerecrescens 18A</name>
    <dbReference type="NCBI Taxonomy" id="1286362"/>
    <lineage>
        <taxon>Bacteria</taxon>
        <taxon>Bacillati</taxon>
        <taxon>Bacillota</taxon>
        <taxon>Clostridia</taxon>
        <taxon>Lachnospirales</taxon>
        <taxon>Lachnospiraceae</taxon>
        <taxon>Lacrimispora</taxon>
    </lineage>
</organism>
<evidence type="ECO:0000256" key="1">
    <source>
        <dbReference type="ARBA" id="ARBA00022676"/>
    </source>
</evidence>